<evidence type="ECO:0000256" key="11">
    <source>
        <dbReference type="ARBA" id="ARBA00023136"/>
    </source>
</evidence>
<evidence type="ECO:0000259" key="13">
    <source>
        <dbReference type="Pfam" id="PF03264"/>
    </source>
</evidence>
<dbReference type="PANTHER" id="PTHR30333:SF1">
    <property type="entry name" value="CYTOCHROME C-TYPE PROTEIN NAPC"/>
    <property type="match status" value="1"/>
</dbReference>
<dbReference type="InterPro" id="IPR036280">
    <property type="entry name" value="Multihaem_cyt_sf"/>
</dbReference>
<keyword evidence="11 12" id="KW-0472">Membrane</keyword>
<evidence type="ECO:0000256" key="9">
    <source>
        <dbReference type="ARBA" id="ARBA00022989"/>
    </source>
</evidence>
<evidence type="ECO:0000256" key="7">
    <source>
        <dbReference type="ARBA" id="ARBA00022723"/>
    </source>
</evidence>
<comment type="caution">
    <text evidence="14">The sequence shown here is derived from an EMBL/GenBank/DDBJ whole genome shotgun (WGS) entry which is preliminary data.</text>
</comment>
<dbReference type="InterPro" id="IPR038266">
    <property type="entry name" value="NapC/NirT_cytc_sf"/>
</dbReference>
<dbReference type="GO" id="GO:0009061">
    <property type="term" value="P:anaerobic respiration"/>
    <property type="evidence" value="ECO:0007669"/>
    <property type="project" value="TreeGrafter"/>
</dbReference>
<dbReference type="InterPro" id="IPR051174">
    <property type="entry name" value="Cytochrome_c-type_ET"/>
</dbReference>
<keyword evidence="10" id="KW-0408">Iron</keyword>
<keyword evidence="9 12" id="KW-1133">Transmembrane helix</keyword>
<dbReference type="InterPro" id="IPR005126">
    <property type="entry name" value="NapC/NirT_cyt_c_N"/>
</dbReference>
<dbReference type="GO" id="GO:0005886">
    <property type="term" value="C:plasma membrane"/>
    <property type="evidence" value="ECO:0007669"/>
    <property type="project" value="UniProtKB-SubCell"/>
</dbReference>
<feature type="transmembrane region" description="Helical" evidence="12">
    <location>
        <begin position="101"/>
        <end position="122"/>
    </location>
</feature>
<dbReference type="SUPFAM" id="SSF48695">
    <property type="entry name" value="Multiheme cytochromes"/>
    <property type="match status" value="1"/>
</dbReference>
<keyword evidence="8" id="KW-0249">Electron transport</keyword>
<feature type="transmembrane region" description="Helical" evidence="12">
    <location>
        <begin position="46"/>
        <end position="72"/>
    </location>
</feature>
<dbReference type="PANTHER" id="PTHR30333">
    <property type="entry name" value="CYTOCHROME C-TYPE PROTEIN"/>
    <property type="match status" value="1"/>
</dbReference>
<evidence type="ECO:0000313" key="15">
    <source>
        <dbReference type="Proteomes" id="UP000178187"/>
    </source>
</evidence>
<feature type="transmembrane region" description="Helical" evidence="12">
    <location>
        <begin position="14"/>
        <end position="40"/>
    </location>
</feature>
<evidence type="ECO:0000313" key="14">
    <source>
        <dbReference type="EMBL" id="OGW95406.1"/>
    </source>
</evidence>
<keyword evidence="4" id="KW-1003">Cell membrane</keyword>
<name>A0A1G1KR47_9BACT</name>
<evidence type="ECO:0000256" key="2">
    <source>
        <dbReference type="ARBA" id="ARBA00007395"/>
    </source>
</evidence>
<dbReference type="Pfam" id="PF03264">
    <property type="entry name" value="Cytochrom_NNT"/>
    <property type="match status" value="1"/>
</dbReference>
<comment type="subcellular location">
    <subcellularLocation>
        <location evidence="1">Cell membrane</location>
    </subcellularLocation>
</comment>
<organism evidence="14 15">
    <name type="scientific">Candidatus Danuiimicrobium aquiferis</name>
    <dbReference type="NCBI Taxonomy" id="1801832"/>
    <lineage>
        <taxon>Bacteria</taxon>
        <taxon>Pseudomonadati</taxon>
        <taxon>Candidatus Omnitrophota</taxon>
        <taxon>Candidatus Danuiimicrobium</taxon>
    </lineage>
</organism>
<dbReference type="EMBL" id="MHFR01000063">
    <property type="protein sequence ID" value="OGW95406.1"/>
    <property type="molecule type" value="Genomic_DNA"/>
</dbReference>
<proteinExistence type="inferred from homology"/>
<evidence type="ECO:0000256" key="4">
    <source>
        <dbReference type="ARBA" id="ARBA00022475"/>
    </source>
</evidence>
<evidence type="ECO:0000256" key="12">
    <source>
        <dbReference type="SAM" id="Phobius"/>
    </source>
</evidence>
<dbReference type="Gene3D" id="1.10.3820.10">
    <property type="entry name" value="Di-heme elbow motif domain"/>
    <property type="match status" value="1"/>
</dbReference>
<accession>A0A1G1KR47</accession>
<keyword evidence="7" id="KW-0479">Metal-binding</keyword>
<gene>
    <name evidence="14" type="ORF">A3G33_10520</name>
</gene>
<reference evidence="14 15" key="1">
    <citation type="journal article" date="2016" name="Nat. Commun.">
        <title>Thousands of microbial genomes shed light on interconnected biogeochemical processes in an aquifer system.</title>
        <authorList>
            <person name="Anantharaman K."/>
            <person name="Brown C.T."/>
            <person name="Hug L.A."/>
            <person name="Sharon I."/>
            <person name="Castelle C.J."/>
            <person name="Probst A.J."/>
            <person name="Thomas B.C."/>
            <person name="Singh A."/>
            <person name="Wilkins M.J."/>
            <person name="Karaoz U."/>
            <person name="Brodie E.L."/>
            <person name="Williams K.H."/>
            <person name="Hubbard S.S."/>
            <person name="Banfield J.F."/>
        </authorList>
    </citation>
    <scope>NUCLEOTIDE SEQUENCE [LARGE SCALE GENOMIC DNA]</scope>
</reference>
<comment type="similarity">
    <text evidence="2">Belongs to the NapC/NirT/NrfH family.</text>
</comment>
<protein>
    <recommendedName>
        <fullName evidence="13">NapC/NirT cytochrome c N-terminal domain-containing protein</fullName>
    </recommendedName>
</protein>
<dbReference type="GO" id="GO:0009055">
    <property type="term" value="F:electron transfer activity"/>
    <property type="evidence" value="ECO:0007669"/>
    <property type="project" value="TreeGrafter"/>
</dbReference>
<feature type="domain" description="NapC/NirT cytochrome c N-terminal" evidence="13">
    <location>
        <begin position="106"/>
        <end position="188"/>
    </location>
</feature>
<evidence type="ECO:0000256" key="8">
    <source>
        <dbReference type="ARBA" id="ARBA00022982"/>
    </source>
</evidence>
<dbReference type="AlphaFoldDB" id="A0A1G1KR47"/>
<keyword evidence="3" id="KW-0813">Transport</keyword>
<evidence type="ECO:0000256" key="1">
    <source>
        <dbReference type="ARBA" id="ARBA00004236"/>
    </source>
</evidence>
<evidence type="ECO:0000256" key="5">
    <source>
        <dbReference type="ARBA" id="ARBA00022617"/>
    </source>
</evidence>
<keyword evidence="5" id="KW-0349">Heme</keyword>
<dbReference type="GO" id="GO:0046872">
    <property type="term" value="F:metal ion binding"/>
    <property type="evidence" value="ECO:0007669"/>
    <property type="project" value="UniProtKB-KW"/>
</dbReference>
<evidence type="ECO:0000256" key="10">
    <source>
        <dbReference type="ARBA" id="ARBA00023004"/>
    </source>
</evidence>
<sequence length="500" mass="57348">MDSENRAPSYFRNWISVIGIIFSIIMFVTIASLFLLDFLFKVDNPYLGIVTYMVAPAFLIFSLILILVGAWIERTQRHKRGYVRRFPVIDFNNPTHQKWMYTAWGVITMFLLFSAIGIYRVYNFTESNTFCGRICHTVMKPEYTVYHNSSHARVTCVQCHIGHGAEWYVRSKLSGAYQVYSVLANRFSRPIETPIKNLRPAQETCEQCHWPQQFYGAVEQDHHYFLPDETNTQWKTRMLMFVGGGTPPYGKREGIHWHMNISNKVYYIATDEKRQTIPWVRRIGMDGKEEIFVDEESGYTAQNPPKGELRTMDCMDCHNRPSHIFKSPTDAVNEAMTSGTISASLPYIKREAVKALVGKYASDEEGVKKIQNSLEGFYQKKYPLIWSGQKDKIDQAIKTIVGLYQMNFYPEMNVSWKVYPENIGHFISPGCFRCHSGRHKTADGRMIATDCTSCHAIIAQGAPGAMETKVEGLEFKHPDQAVGEAWKDMPCFDCHTGDIA</sequence>
<evidence type="ECO:0000256" key="3">
    <source>
        <dbReference type="ARBA" id="ARBA00022448"/>
    </source>
</evidence>
<dbReference type="Proteomes" id="UP000178187">
    <property type="component" value="Unassembled WGS sequence"/>
</dbReference>
<keyword evidence="6 12" id="KW-0812">Transmembrane</keyword>
<evidence type="ECO:0000256" key="6">
    <source>
        <dbReference type="ARBA" id="ARBA00022692"/>
    </source>
</evidence>